<comment type="subcellular location">
    <subcellularLocation>
        <location evidence="1">Cell membrane</location>
        <topology evidence="1">Lipid-anchor</topology>
        <topology evidence="1">GPI-anchor</topology>
    </subcellularLocation>
</comment>
<keyword evidence="11" id="KW-1185">Reference proteome</keyword>
<feature type="domain" description="Copper acquisition factor BIM1-like" evidence="9">
    <location>
        <begin position="33"/>
        <end position="177"/>
    </location>
</feature>
<evidence type="ECO:0000256" key="6">
    <source>
        <dbReference type="ARBA" id="ARBA00023180"/>
    </source>
</evidence>
<dbReference type="GO" id="GO:0098552">
    <property type="term" value="C:side of membrane"/>
    <property type="evidence" value="ECO:0007669"/>
    <property type="project" value="UniProtKB-KW"/>
</dbReference>
<name>A0A9P4NFP2_9PEZI</name>
<feature type="chain" id="PRO_5040352901" description="Copper acquisition factor BIM1-like domain-containing protein" evidence="8">
    <location>
        <begin position="20"/>
        <end position="215"/>
    </location>
</feature>
<sequence>MHFFRTTIVALILAFQSRAAEEPAHGEAESKEMGPVAFMWPSDRVWSEKTDNAPPCGSAAQPGNRTNFPLMRGAVALVIQDESWNVEVAVAYGNNPVSESDFSGIRGMRADEVNEGHVCYALPESPRAVTDGSNATIQLKYTSDFGTDKNQTFYACADITYVDSAAFTTPIPCFNVTSEEFVTPKESGSVSVHRHWNVALAAILGLAAVVAAAVL</sequence>
<dbReference type="AlphaFoldDB" id="A0A9P4NFP2"/>
<dbReference type="InterPro" id="IPR046936">
    <property type="entry name" value="BIM1-like"/>
</dbReference>
<dbReference type="PANTHER" id="PTHR34992">
    <property type="entry name" value="HYPHAL ANASTAMOSIS-7 PROTEIN"/>
    <property type="match status" value="1"/>
</dbReference>
<keyword evidence="2" id="KW-1003">Cell membrane</keyword>
<evidence type="ECO:0000256" key="1">
    <source>
        <dbReference type="ARBA" id="ARBA00004609"/>
    </source>
</evidence>
<organism evidence="10 11">
    <name type="scientific">Tothia fuscella</name>
    <dbReference type="NCBI Taxonomy" id="1048955"/>
    <lineage>
        <taxon>Eukaryota</taxon>
        <taxon>Fungi</taxon>
        <taxon>Dikarya</taxon>
        <taxon>Ascomycota</taxon>
        <taxon>Pezizomycotina</taxon>
        <taxon>Dothideomycetes</taxon>
        <taxon>Pleosporomycetidae</taxon>
        <taxon>Venturiales</taxon>
        <taxon>Cylindrosympodiaceae</taxon>
        <taxon>Tothia</taxon>
    </lineage>
</organism>
<dbReference type="OrthoDB" id="2587363at2759"/>
<feature type="signal peptide" evidence="8">
    <location>
        <begin position="1"/>
        <end position="19"/>
    </location>
</feature>
<evidence type="ECO:0000256" key="5">
    <source>
        <dbReference type="ARBA" id="ARBA00023136"/>
    </source>
</evidence>
<evidence type="ECO:0000313" key="10">
    <source>
        <dbReference type="EMBL" id="KAF2418767.1"/>
    </source>
</evidence>
<keyword evidence="5" id="KW-0472">Membrane</keyword>
<evidence type="ECO:0000259" key="9">
    <source>
        <dbReference type="Pfam" id="PF20238"/>
    </source>
</evidence>
<keyword evidence="3" id="KW-0336">GPI-anchor</keyword>
<keyword evidence="4 8" id="KW-0732">Signal</keyword>
<gene>
    <name evidence="10" type="ORF">EJ08DRAFT_666082</name>
</gene>
<dbReference type="CDD" id="cd21176">
    <property type="entry name" value="LPMO_auxiliary-like"/>
    <property type="match status" value="1"/>
</dbReference>
<reference evidence="10" key="1">
    <citation type="journal article" date="2020" name="Stud. Mycol.">
        <title>101 Dothideomycetes genomes: a test case for predicting lifestyles and emergence of pathogens.</title>
        <authorList>
            <person name="Haridas S."/>
            <person name="Albert R."/>
            <person name="Binder M."/>
            <person name="Bloem J."/>
            <person name="Labutti K."/>
            <person name="Salamov A."/>
            <person name="Andreopoulos B."/>
            <person name="Baker S."/>
            <person name="Barry K."/>
            <person name="Bills G."/>
            <person name="Bluhm B."/>
            <person name="Cannon C."/>
            <person name="Castanera R."/>
            <person name="Culley D."/>
            <person name="Daum C."/>
            <person name="Ezra D."/>
            <person name="Gonzalez J."/>
            <person name="Henrissat B."/>
            <person name="Kuo A."/>
            <person name="Liang C."/>
            <person name="Lipzen A."/>
            <person name="Lutzoni F."/>
            <person name="Magnuson J."/>
            <person name="Mondo S."/>
            <person name="Nolan M."/>
            <person name="Ohm R."/>
            <person name="Pangilinan J."/>
            <person name="Park H.-J."/>
            <person name="Ramirez L."/>
            <person name="Alfaro M."/>
            <person name="Sun H."/>
            <person name="Tritt A."/>
            <person name="Yoshinaga Y."/>
            <person name="Zwiers L.-H."/>
            <person name="Turgeon B."/>
            <person name="Goodwin S."/>
            <person name="Spatafora J."/>
            <person name="Crous P."/>
            <person name="Grigoriev I."/>
        </authorList>
    </citation>
    <scope>NUCLEOTIDE SEQUENCE</scope>
    <source>
        <strain evidence="10">CBS 130266</strain>
    </source>
</reference>
<dbReference type="EMBL" id="MU007124">
    <property type="protein sequence ID" value="KAF2418767.1"/>
    <property type="molecule type" value="Genomic_DNA"/>
</dbReference>
<evidence type="ECO:0000256" key="4">
    <source>
        <dbReference type="ARBA" id="ARBA00022729"/>
    </source>
</evidence>
<dbReference type="InterPro" id="IPR046530">
    <property type="entry name" value="BIM1-like_dom"/>
</dbReference>
<accession>A0A9P4NFP2</accession>
<protein>
    <recommendedName>
        <fullName evidence="9">Copper acquisition factor BIM1-like domain-containing protein</fullName>
    </recommendedName>
</protein>
<dbReference type="Proteomes" id="UP000800235">
    <property type="component" value="Unassembled WGS sequence"/>
</dbReference>
<proteinExistence type="predicted"/>
<dbReference type="GO" id="GO:0005886">
    <property type="term" value="C:plasma membrane"/>
    <property type="evidence" value="ECO:0007669"/>
    <property type="project" value="UniProtKB-SubCell"/>
</dbReference>
<evidence type="ECO:0000256" key="7">
    <source>
        <dbReference type="ARBA" id="ARBA00023288"/>
    </source>
</evidence>
<comment type="caution">
    <text evidence="10">The sequence shown here is derived from an EMBL/GenBank/DDBJ whole genome shotgun (WGS) entry which is preliminary data.</text>
</comment>
<evidence type="ECO:0000256" key="3">
    <source>
        <dbReference type="ARBA" id="ARBA00022622"/>
    </source>
</evidence>
<keyword evidence="7" id="KW-0449">Lipoprotein</keyword>
<keyword evidence="6" id="KW-0325">Glycoprotein</keyword>
<dbReference type="Pfam" id="PF20238">
    <property type="entry name" value="BIM1-like_dom"/>
    <property type="match status" value="1"/>
</dbReference>
<evidence type="ECO:0000256" key="2">
    <source>
        <dbReference type="ARBA" id="ARBA00022475"/>
    </source>
</evidence>
<evidence type="ECO:0000256" key="8">
    <source>
        <dbReference type="SAM" id="SignalP"/>
    </source>
</evidence>
<dbReference type="PANTHER" id="PTHR34992:SF5">
    <property type="entry name" value="ANCHORED PROTEIN, PUTATIVE (AFU_ORTHOLOGUE AFUA_6G02800)-RELATED"/>
    <property type="match status" value="1"/>
</dbReference>
<evidence type="ECO:0000313" key="11">
    <source>
        <dbReference type="Proteomes" id="UP000800235"/>
    </source>
</evidence>